<sequence>MGFDELSLFTSAATFKVYLETDGNPVQELTGVFYPLHLFYIVLGPFTPCQTVKAAVDIFEGDTTEWVNSTVTTACPCETASETGDPHYYTFDKKAFTYQGPCGYVVSKDACKVGKPTFEICAINSGPEEDVKGTRFVIGVRVKTDNDELLLSPKTVLWNDEVVDKSTPHVSKDKKLMTYTKDNKFTLYHTEYLWWIEVSHHALHAHLHQDSPLHGNICGMFGNADGFSSTDMVFPNGTKTADDKEFGNAWRCENSCNDKRKLDDLEKSQ</sequence>
<dbReference type="GeneID" id="102802109"/>
<organism evidence="4 5">
    <name type="scientific">Saccoglossus kowalevskii</name>
    <name type="common">Acorn worm</name>
    <dbReference type="NCBI Taxonomy" id="10224"/>
    <lineage>
        <taxon>Eukaryota</taxon>
        <taxon>Metazoa</taxon>
        <taxon>Hemichordata</taxon>
        <taxon>Enteropneusta</taxon>
        <taxon>Harrimaniidae</taxon>
        <taxon>Saccoglossus</taxon>
    </lineage>
</organism>
<dbReference type="Pfam" id="PF00094">
    <property type="entry name" value="VWD"/>
    <property type="match status" value="1"/>
</dbReference>
<keyword evidence="4" id="KW-1185">Reference proteome</keyword>
<dbReference type="RefSeq" id="XP_006818926.1">
    <property type="nucleotide sequence ID" value="XM_006818863.1"/>
</dbReference>
<dbReference type="PROSITE" id="PS51233">
    <property type="entry name" value="VWFD"/>
    <property type="match status" value="1"/>
</dbReference>
<keyword evidence="1" id="KW-1015">Disulfide bond</keyword>
<evidence type="ECO:0000313" key="4">
    <source>
        <dbReference type="Proteomes" id="UP000694865"/>
    </source>
</evidence>
<accession>A0ABM0MFY5</accession>
<reference evidence="5" key="1">
    <citation type="submission" date="2025-08" db="UniProtKB">
        <authorList>
            <consortium name="RefSeq"/>
        </authorList>
    </citation>
    <scope>IDENTIFICATION</scope>
    <source>
        <tissue evidence="5">Testes</tissue>
    </source>
</reference>
<evidence type="ECO:0000259" key="3">
    <source>
        <dbReference type="PROSITE" id="PS51233"/>
    </source>
</evidence>
<protein>
    <submittedName>
        <fullName evidence="5">von Willebrand factor-like</fullName>
    </submittedName>
</protein>
<dbReference type="InterPro" id="IPR050780">
    <property type="entry name" value="Mucin_vWF_Thrombospondin_sf"/>
</dbReference>
<proteinExistence type="predicted"/>
<dbReference type="Proteomes" id="UP000694865">
    <property type="component" value="Unplaced"/>
</dbReference>
<dbReference type="InterPro" id="IPR001846">
    <property type="entry name" value="VWF_type-D"/>
</dbReference>
<evidence type="ECO:0000313" key="5">
    <source>
        <dbReference type="RefSeq" id="XP_006818926.1"/>
    </source>
</evidence>
<feature type="domain" description="VWFD" evidence="3">
    <location>
        <begin position="78"/>
        <end position="257"/>
    </location>
</feature>
<gene>
    <name evidence="5" type="primary">LOC102802109</name>
</gene>
<evidence type="ECO:0000256" key="1">
    <source>
        <dbReference type="ARBA" id="ARBA00023157"/>
    </source>
</evidence>
<dbReference type="PANTHER" id="PTHR11339:SF373">
    <property type="entry name" value="VWFD DOMAIN-CONTAINING PROTEIN"/>
    <property type="match status" value="1"/>
</dbReference>
<name>A0ABM0MFY5_SACKO</name>
<dbReference type="SMART" id="SM00216">
    <property type="entry name" value="VWD"/>
    <property type="match status" value="1"/>
</dbReference>
<evidence type="ECO:0000256" key="2">
    <source>
        <dbReference type="ARBA" id="ARBA00023180"/>
    </source>
</evidence>
<keyword evidence="2" id="KW-0325">Glycoprotein</keyword>
<dbReference type="PANTHER" id="PTHR11339">
    <property type="entry name" value="EXTRACELLULAR MATRIX GLYCOPROTEIN RELATED"/>
    <property type="match status" value="1"/>
</dbReference>